<evidence type="ECO:0000256" key="13">
    <source>
        <dbReference type="RuleBase" id="RU000461"/>
    </source>
</evidence>
<feature type="binding site" description="axial binding residue" evidence="12">
    <location>
        <position position="459"/>
    </location>
    <ligand>
        <name>heme</name>
        <dbReference type="ChEBI" id="CHEBI:30413"/>
    </ligand>
    <ligandPart>
        <name>Fe</name>
        <dbReference type="ChEBI" id="CHEBI:18248"/>
    </ligandPart>
</feature>
<keyword evidence="6 12" id="KW-0479">Metal-binding</keyword>
<dbReference type="AlphaFoldDB" id="A0A9D4VZ97"/>
<evidence type="ECO:0000256" key="10">
    <source>
        <dbReference type="ARBA" id="ARBA00023033"/>
    </source>
</evidence>
<dbReference type="GO" id="GO:0016020">
    <property type="term" value="C:membrane"/>
    <property type="evidence" value="ECO:0007669"/>
    <property type="project" value="UniProtKB-SubCell"/>
</dbReference>
<evidence type="ECO:0000256" key="14">
    <source>
        <dbReference type="SAM" id="Phobius"/>
    </source>
</evidence>
<sequence length="517" mass="59129">IHLLSHSPSFVILVLTMLSLVLLLALCLILPLLIFFHKHKTTKHFPPGPKGLPIIGNLHQLDLLNISVQLADFSKIYGPIFSLKLGSRQAIVVSSSEIAKEIFKKNDHTFSDRPQLYSQQKLSYNGSEVLFSQYNESWRDIRKICVIHIFSSIRVAYYSSIRNFEVRKLIKKISENANSSSVTNMSEVLISLASSLICNIAFGKTFENEGPESSSRFPEMLHEFQALLAETFVADYIPFTGWIDKARGLHGRLDKIYKEFDKFYQEIIDEHLDPNREHGDEEVIVDVLLRLKKERSLPFDITFDLIKGVLMDMLVAATDTSSATLIWFMLALIKNPRVMKKVQEEIRSVGRKKDFINEDDIKNFPYLKAAIKETLRMNLPSPLLVQREAREKCTLSGYEIPAKTILYVNAWAIQRDPNFWKNPDEFYPERFLESSLESSINFTGQDFELIPFGAGRRICPGITMGVAFLELVLANLLYSFDWGLPDGLKKEDIDYEMLPGITQHKKNPLCLVAKIPM</sequence>
<dbReference type="GO" id="GO:0004497">
    <property type="term" value="F:monooxygenase activity"/>
    <property type="evidence" value="ECO:0007669"/>
    <property type="project" value="UniProtKB-KW"/>
</dbReference>
<evidence type="ECO:0000256" key="4">
    <source>
        <dbReference type="ARBA" id="ARBA00022617"/>
    </source>
</evidence>
<dbReference type="FunFam" id="1.10.630.10:FF:000011">
    <property type="entry name" value="Cytochrome P450 83B1"/>
    <property type="match status" value="1"/>
</dbReference>
<keyword evidence="9 12" id="KW-0408">Iron</keyword>
<protein>
    <recommendedName>
        <fullName evidence="17">Cytochrome P450</fullName>
    </recommendedName>
</protein>
<evidence type="ECO:0000256" key="8">
    <source>
        <dbReference type="ARBA" id="ARBA00023002"/>
    </source>
</evidence>
<evidence type="ECO:0000256" key="1">
    <source>
        <dbReference type="ARBA" id="ARBA00001971"/>
    </source>
</evidence>
<reference evidence="15 16" key="1">
    <citation type="journal article" date="2022" name="Nat. Genet.">
        <title>Improved pea reference genome and pan-genome highlight genomic features and evolutionary characteristics.</title>
        <authorList>
            <person name="Yang T."/>
            <person name="Liu R."/>
            <person name="Luo Y."/>
            <person name="Hu S."/>
            <person name="Wang D."/>
            <person name="Wang C."/>
            <person name="Pandey M.K."/>
            <person name="Ge S."/>
            <person name="Xu Q."/>
            <person name="Li N."/>
            <person name="Li G."/>
            <person name="Huang Y."/>
            <person name="Saxena R.K."/>
            <person name="Ji Y."/>
            <person name="Li M."/>
            <person name="Yan X."/>
            <person name="He Y."/>
            <person name="Liu Y."/>
            <person name="Wang X."/>
            <person name="Xiang C."/>
            <person name="Varshney R.K."/>
            <person name="Ding H."/>
            <person name="Gao S."/>
            <person name="Zong X."/>
        </authorList>
    </citation>
    <scope>NUCLEOTIDE SEQUENCE [LARGE SCALE GENOMIC DNA]</scope>
    <source>
        <strain evidence="15 16">cv. Zhongwan 6</strain>
    </source>
</reference>
<comment type="similarity">
    <text evidence="3 13">Belongs to the cytochrome P450 family.</text>
</comment>
<dbReference type="Proteomes" id="UP001058974">
    <property type="component" value="Chromosome 7"/>
</dbReference>
<dbReference type="GO" id="GO:0005506">
    <property type="term" value="F:iron ion binding"/>
    <property type="evidence" value="ECO:0007669"/>
    <property type="project" value="InterPro"/>
</dbReference>
<evidence type="ECO:0000256" key="11">
    <source>
        <dbReference type="ARBA" id="ARBA00023136"/>
    </source>
</evidence>
<dbReference type="Gramene" id="Psat07G0637900-T1">
    <property type="protein sequence ID" value="KAI5391540.1"/>
    <property type="gene ID" value="KIW84_076379"/>
</dbReference>
<feature type="non-terminal residue" evidence="15">
    <location>
        <position position="517"/>
    </location>
</feature>
<dbReference type="PROSITE" id="PS00086">
    <property type="entry name" value="CYTOCHROME_P450"/>
    <property type="match status" value="1"/>
</dbReference>
<evidence type="ECO:0000313" key="15">
    <source>
        <dbReference type="EMBL" id="KAI5391540.1"/>
    </source>
</evidence>
<keyword evidence="10 13" id="KW-0503">Monooxygenase</keyword>
<evidence type="ECO:0000313" key="16">
    <source>
        <dbReference type="Proteomes" id="UP001058974"/>
    </source>
</evidence>
<dbReference type="EMBL" id="JAMSHJ010000007">
    <property type="protein sequence ID" value="KAI5391540.1"/>
    <property type="molecule type" value="Genomic_DNA"/>
</dbReference>
<comment type="caution">
    <text evidence="15">The sequence shown here is derived from an EMBL/GenBank/DDBJ whole genome shotgun (WGS) entry which is preliminary data.</text>
</comment>
<evidence type="ECO:0000256" key="9">
    <source>
        <dbReference type="ARBA" id="ARBA00023004"/>
    </source>
</evidence>
<evidence type="ECO:0000256" key="7">
    <source>
        <dbReference type="ARBA" id="ARBA00022989"/>
    </source>
</evidence>
<dbReference type="InterPro" id="IPR036396">
    <property type="entry name" value="Cyt_P450_sf"/>
</dbReference>
<evidence type="ECO:0000256" key="12">
    <source>
        <dbReference type="PIRSR" id="PIRSR602401-1"/>
    </source>
</evidence>
<dbReference type="InterPro" id="IPR001128">
    <property type="entry name" value="Cyt_P450"/>
</dbReference>
<comment type="cofactor">
    <cofactor evidence="1 12">
        <name>heme</name>
        <dbReference type="ChEBI" id="CHEBI:30413"/>
    </cofactor>
</comment>
<dbReference type="PRINTS" id="PR00463">
    <property type="entry name" value="EP450I"/>
</dbReference>
<comment type="subcellular location">
    <subcellularLocation>
        <location evidence="2">Membrane</location>
        <topology evidence="2">Single-pass membrane protein</topology>
    </subcellularLocation>
</comment>
<keyword evidence="7 14" id="KW-1133">Transmembrane helix</keyword>
<evidence type="ECO:0000256" key="5">
    <source>
        <dbReference type="ARBA" id="ARBA00022692"/>
    </source>
</evidence>
<dbReference type="SUPFAM" id="SSF48264">
    <property type="entry name" value="Cytochrome P450"/>
    <property type="match status" value="1"/>
</dbReference>
<keyword evidence="8 13" id="KW-0560">Oxidoreductase</keyword>
<organism evidence="15 16">
    <name type="scientific">Pisum sativum</name>
    <name type="common">Garden pea</name>
    <name type="synonym">Lathyrus oleraceus</name>
    <dbReference type="NCBI Taxonomy" id="3888"/>
    <lineage>
        <taxon>Eukaryota</taxon>
        <taxon>Viridiplantae</taxon>
        <taxon>Streptophyta</taxon>
        <taxon>Embryophyta</taxon>
        <taxon>Tracheophyta</taxon>
        <taxon>Spermatophyta</taxon>
        <taxon>Magnoliopsida</taxon>
        <taxon>eudicotyledons</taxon>
        <taxon>Gunneridae</taxon>
        <taxon>Pentapetalae</taxon>
        <taxon>rosids</taxon>
        <taxon>fabids</taxon>
        <taxon>Fabales</taxon>
        <taxon>Fabaceae</taxon>
        <taxon>Papilionoideae</taxon>
        <taxon>50 kb inversion clade</taxon>
        <taxon>NPAAA clade</taxon>
        <taxon>Hologalegina</taxon>
        <taxon>IRL clade</taxon>
        <taxon>Fabeae</taxon>
        <taxon>Lathyrus</taxon>
    </lineage>
</organism>
<dbReference type="GO" id="GO:0016705">
    <property type="term" value="F:oxidoreductase activity, acting on paired donors, with incorporation or reduction of molecular oxygen"/>
    <property type="evidence" value="ECO:0007669"/>
    <property type="project" value="InterPro"/>
</dbReference>
<dbReference type="PANTHER" id="PTHR47955:SF22">
    <property type="entry name" value="CYTOCHROME P450 83B1-LIKE"/>
    <property type="match status" value="1"/>
</dbReference>
<name>A0A9D4VZ97_PEA</name>
<dbReference type="PRINTS" id="PR00385">
    <property type="entry name" value="P450"/>
</dbReference>
<dbReference type="InterPro" id="IPR017972">
    <property type="entry name" value="Cyt_P450_CS"/>
</dbReference>
<feature type="transmembrane region" description="Helical" evidence="14">
    <location>
        <begin position="12"/>
        <end position="36"/>
    </location>
</feature>
<dbReference type="InterPro" id="IPR002401">
    <property type="entry name" value="Cyt_P450_E_grp-I"/>
</dbReference>
<gene>
    <name evidence="15" type="ORF">KIW84_076379</name>
</gene>
<proteinExistence type="inferred from homology"/>
<keyword evidence="5 14" id="KW-0812">Transmembrane</keyword>
<keyword evidence="16" id="KW-1185">Reference proteome</keyword>
<evidence type="ECO:0008006" key="17">
    <source>
        <dbReference type="Google" id="ProtNLM"/>
    </source>
</evidence>
<keyword evidence="11 14" id="KW-0472">Membrane</keyword>
<evidence type="ECO:0000256" key="6">
    <source>
        <dbReference type="ARBA" id="ARBA00022723"/>
    </source>
</evidence>
<evidence type="ECO:0000256" key="2">
    <source>
        <dbReference type="ARBA" id="ARBA00004167"/>
    </source>
</evidence>
<dbReference type="Gene3D" id="1.10.630.10">
    <property type="entry name" value="Cytochrome P450"/>
    <property type="match status" value="1"/>
</dbReference>
<accession>A0A9D4VZ97</accession>
<dbReference type="CDD" id="cd11072">
    <property type="entry name" value="CYP71-like"/>
    <property type="match status" value="1"/>
</dbReference>
<dbReference type="GO" id="GO:0020037">
    <property type="term" value="F:heme binding"/>
    <property type="evidence" value="ECO:0007669"/>
    <property type="project" value="InterPro"/>
</dbReference>
<dbReference type="PANTHER" id="PTHR47955">
    <property type="entry name" value="CYTOCHROME P450 FAMILY 71 PROTEIN"/>
    <property type="match status" value="1"/>
</dbReference>
<evidence type="ECO:0000256" key="3">
    <source>
        <dbReference type="ARBA" id="ARBA00010617"/>
    </source>
</evidence>
<dbReference type="Pfam" id="PF00067">
    <property type="entry name" value="p450"/>
    <property type="match status" value="1"/>
</dbReference>
<keyword evidence="4 12" id="KW-0349">Heme</keyword>